<dbReference type="RefSeq" id="WP_129121436.1">
    <property type="nucleotide sequence ID" value="NZ_PEIB01000004.1"/>
</dbReference>
<dbReference type="Gene3D" id="1.25.40.10">
    <property type="entry name" value="Tetratricopeptide repeat domain"/>
    <property type="match status" value="1"/>
</dbReference>
<gene>
    <name evidence="1" type="ORF">CS022_05420</name>
</gene>
<proteinExistence type="predicted"/>
<protein>
    <recommendedName>
        <fullName evidence="3">MalT-like TPR region domain-containing protein</fullName>
    </recommendedName>
</protein>
<dbReference type="OrthoDB" id="5885326at2"/>
<dbReference type="AlphaFoldDB" id="A0A4Q0YXZ3"/>
<evidence type="ECO:0008006" key="3">
    <source>
        <dbReference type="Google" id="ProtNLM"/>
    </source>
</evidence>
<reference evidence="1 2" key="1">
    <citation type="submission" date="2017-10" db="EMBL/GenBank/DDBJ databases">
        <title>Nyctiphanis sp. nov., isolated from the stomach of the euphausiid Nyctiphanes simplex (Hansen, 1911) in the Gulf of California.</title>
        <authorList>
            <person name="Gomez-Gil B."/>
            <person name="Aguilar-Mendez M."/>
            <person name="Lopez-Cortes A."/>
            <person name="Gomez-Gutierrez J."/>
            <person name="Roque A."/>
            <person name="Lang E."/>
            <person name="Gonzalez-Castillo A."/>
        </authorList>
    </citation>
    <scope>NUCLEOTIDE SEQUENCE [LARGE SCALE GENOMIC DNA]</scope>
    <source>
        <strain evidence="1 2">CAIM 600</strain>
    </source>
</reference>
<evidence type="ECO:0000313" key="2">
    <source>
        <dbReference type="Proteomes" id="UP000290287"/>
    </source>
</evidence>
<keyword evidence="2" id="KW-1185">Reference proteome</keyword>
<dbReference type="Proteomes" id="UP000290287">
    <property type="component" value="Unassembled WGS sequence"/>
</dbReference>
<organism evidence="1 2">
    <name type="scientific">Veronia nyctiphanis</name>
    <dbReference type="NCBI Taxonomy" id="1278244"/>
    <lineage>
        <taxon>Bacteria</taxon>
        <taxon>Pseudomonadati</taxon>
        <taxon>Pseudomonadota</taxon>
        <taxon>Gammaproteobacteria</taxon>
        <taxon>Vibrionales</taxon>
        <taxon>Vibrionaceae</taxon>
        <taxon>Veronia</taxon>
    </lineage>
</organism>
<accession>A0A4Q0YXZ3</accession>
<dbReference type="EMBL" id="PEIB01000004">
    <property type="protein sequence ID" value="RXJ74079.1"/>
    <property type="molecule type" value="Genomic_DNA"/>
</dbReference>
<evidence type="ECO:0000313" key="1">
    <source>
        <dbReference type="EMBL" id="RXJ74079.1"/>
    </source>
</evidence>
<dbReference type="SUPFAM" id="SSF48452">
    <property type="entry name" value="TPR-like"/>
    <property type="match status" value="1"/>
</dbReference>
<comment type="caution">
    <text evidence="1">The sequence shown here is derived from an EMBL/GenBank/DDBJ whole genome shotgun (WGS) entry which is preliminary data.</text>
</comment>
<dbReference type="InterPro" id="IPR011990">
    <property type="entry name" value="TPR-like_helical_dom_sf"/>
</dbReference>
<sequence length="295" mass="32589">MILDFVNKGWKYHDQESERLSGELESLDLSSLTSEDLTPLLALSNHTMGEHRNEWERAYAFAQKAVSSFDADELSSRQHSKLAVAAFMSGDVAKGHFEEAQAVVKAGDEGLAAVVEIKVAMSAALIAVGQIDDALHLFNAASTLSSSLTEKHFADRAIAISANNLASDLLRVSPRTDAHDELITAAATLSLAAWRKCGTWINAVRGLYLLQYVENERGRFALTVDHGLEAIAVLDKNGGDDIEEAFIRLELARALHHLGENERSTSDLNRADDLSQTWEDKSLVEWYQNERSKYF</sequence>
<name>A0A4Q0YXZ3_9GAMM</name>